<name>A0AAW9PY77_9CYAN</name>
<organism evidence="4 5">
    <name type="scientific">Tumidithrix elongata BACA0141</name>
    <dbReference type="NCBI Taxonomy" id="2716417"/>
    <lineage>
        <taxon>Bacteria</taxon>
        <taxon>Bacillati</taxon>
        <taxon>Cyanobacteriota</taxon>
        <taxon>Cyanophyceae</taxon>
        <taxon>Pseudanabaenales</taxon>
        <taxon>Pseudanabaenaceae</taxon>
        <taxon>Tumidithrix</taxon>
        <taxon>Tumidithrix elongata</taxon>
    </lineage>
</organism>
<keyword evidence="2 3" id="KW-0456">Lyase</keyword>
<dbReference type="RefSeq" id="WP_330482977.1">
    <property type="nucleotide sequence ID" value="NZ_JAZBJZ010000021.1"/>
</dbReference>
<dbReference type="HAMAP" id="MF_01459">
    <property type="entry name" value="Chrphore_lyase_CpxS"/>
    <property type="match status" value="1"/>
</dbReference>
<keyword evidence="5" id="KW-1185">Reference proteome</keyword>
<evidence type="ECO:0000256" key="1">
    <source>
        <dbReference type="ARBA" id="ARBA00010681"/>
    </source>
</evidence>
<evidence type="ECO:0000256" key="2">
    <source>
        <dbReference type="ARBA" id="ARBA00023239"/>
    </source>
</evidence>
<comment type="function">
    <text evidence="3">Covalently attaches a chromophore to Cys residue(s) of phycobiliproteins.</text>
</comment>
<evidence type="ECO:0000313" key="4">
    <source>
        <dbReference type="EMBL" id="MEE3716549.1"/>
    </source>
</evidence>
<dbReference type="CDD" id="cd16339">
    <property type="entry name" value="CpcS"/>
    <property type="match status" value="1"/>
</dbReference>
<dbReference type="InterPro" id="IPR012674">
    <property type="entry name" value="Calycin"/>
</dbReference>
<comment type="caution">
    <text evidence="4">The sequence shown here is derived from an EMBL/GenBank/DDBJ whole genome shotgun (WGS) entry which is preliminary data.</text>
</comment>
<reference evidence="4" key="1">
    <citation type="submission" date="2024-01" db="EMBL/GenBank/DDBJ databases">
        <title>Bank of Algae and Cyanobacteria of the Azores (BACA) strain genomes.</title>
        <authorList>
            <person name="Luz R."/>
            <person name="Cordeiro R."/>
            <person name="Fonseca A."/>
            <person name="Goncalves V."/>
        </authorList>
    </citation>
    <scope>NUCLEOTIDE SEQUENCE</scope>
    <source>
        <strain evidence="4">BACA0141</strain>
    </source>
</reference>
<dbReference type="InterPro" id="IPR018536">
    <property type="entry name" value="CpcS/CpeS"/>
</dbReference>
<dbReference type="Proteomes" id="UP001333818">
    <property type="component" value="Unassembled WGS sequence"/>
</dbReference>
<dbReference type="AlphaFoldDB" id="A0AAW9PY77"/>
<dbReference type="GO" id="GO:0016829">
    <property type="term" value="F:lyase activity"/>
    <property type="evidence" value="ECO:0007669"/>
    <property type="project" value="UniProtKB-KW"/>
</dbReference>
<evidence type="ECO:0000313" key="5">
    <source>
        <dbReference type="Proteomes" id="UP001333818"/>
    </source>
</evidence>
<proteinExistence type="inferred from homology"/>
<dbReference type="EC" id="4.-.-.-" evidence="3"/>
<accession>A0AAW9PY77</accession>
<dbReference type="GO" id="GO:0017006">
    <property type="term" value="P:protein-tetrapyrrole linkage"/>
    <property type="evidence" value="ECO:0007669"/>
    <property type="project" value="UniProtKB-UniRule"/>
</dbReference>
<protein>
    <recommendedName>
        <fullName evidence="3">Chromophore lyase CpcS/CpeS</fullName>
        <ecNumber evidence="3">4.-.-.-</ecNumber>
    </recommendedName>
</protein>
<gene>
    <name evidence="3" type="primary">cpcS</name>
    <name evidence="4" type="ORF">V2H45_07320</name>
</gene>
<evidence type="ECO:0000256" key="3">
    <source>
        <dbReference type="HAMAP-Rule" id="MF_01459"/>
    </source>
</evidence>
<sequence length="170" mass="19128">MNIKEFFQHRAGAWSSQRTSHNPFIQKSESSNSVIQIALAEATDPQITALCQQYNFIAEQVFCAAKINWDRPIDRTKGSSILVAIADRDDVQQGKLLSQHSGEKSPVLGRYTMEKDDVLRLVNEHDGLFAEEKLWFPRPNICMRTSVTIGTSKVSSFCTEIRKAEPAKSP</sequence>
<dbReference type="Gene3D" id="2.40.128.20">
    <property type="match status" value="1"/>
</dbReference>
<dbReference type="Pfam" id="PF09367">
    <property type="entry name" value="CpeS"/>
    <property type="match status" value="1"/>
</dbReference>
<comment type="similarity">
    <text evidence="1 3">Belongs to the CpcS/CpeS biliprotein lyase family.</text>
</comment>
<dbReference type="EMBL" id="JAZBJZ010000021">
    <property type="protein sequence ID" value="MEE3716549.1"/>
    <property type="molecule type" value="Genomic_DNA"/>
</dbReference>